<name>A0A1E3LSA9_9SPHN</name>
<dbReference type="STRING" id="1888892.BFL28_04740"/>
<protein>
    <recommendedName>
        <fullName evidence="4">SH3b domain-containing protein</fullName>
    </recommendedName>
</protein>
<dbReference type="InterPro" id="IPR010466">
    <property type="entry name" value="DUF1058"/>
</dbReference>
<evidence type="ECO:0000313" key="3">
    <source>
        <dbReference type="Proteomes" id="UP000094487"/>
    </source>
</evidence>
<comment type="caution">
    <text evidence="2">The sequence shown here is derived from an EMBL/GenBank/DDBJ whole genome shotgun (WGS) entry which is preliminary data.</text>
</comment>
<feature type="chain" id="PRO_5009131955" description="SH3b domain-containing protein" evidence="1">
    <location>
        <begin position="25"/>
        <end position="163"/>
    </location>
</feature>
<organism evidence="2 3">
    <name type="scientific">Sphingomonas turrisvirgatae</name>
    <dbReference type="NCBI Taxonomy" id="1888892"/>
    <lineage>
        <taxon>Bacteria</taxon>
        <taxon>Pseudomonadati</taxon>
        <taxon>Pseudomonadota</taxon>
        <taxon>Alphaproteobacteria</taxon>
        <taxon>Sphingomonadales</taxon>
        <taxon>Sphingomonadaceae</taxon>
        <taxon>Sphingomonas</taxon>
    </lineage>
</organism>
<dbReference type="EMBL" id="MDDS01000057">
    <property type="protein sequence ID" value="ODP36623.1"/>
    <property type="molecule type" value="Genomic_DNA"/>
</dbReference>
<evidence type="ECO:0008006" key="4">
    <source>
        <dbReference type="Google" id="ProtNLM"/>
    </source>
</evidence>
<accession>A0A1E3LSA9</accession>
<dbReference type="OrthoDB" id="9810773at2"/>
<feature type="signal peptide" evidence="1">
    <location>
        <begin position="1"/>
        <end position="24"/>
    </location>
</feature>
<keyword evidence="1" id="KW-0732">Signal</keyword>
<gene>
    <name evidence="2" type="ORF">BFL28_04740</name>
</gene>
<dbReference type="Proteomes" id="UP000094487">
    <property type="component" value="Unassembled WGS sequence"/>
</dbReference>
<evidence type="ECO:0000256" key="1">
    <source>
        <dbReference type="SAM" id="SignalP"/>
    </source>
</evidence>
<proteinExistence type="predicted"/>
<dbReference type="AlphaFoldDB" id="A0A1E3LSA9"/>
<sequence>MRVRVQAVVAMMALGLLSASIADAWAQQRKPPYYASIAASKARMRTGPGRNYPASWLYQRADLPVKVIEVYNDWRKVEDPDGTQGWMQVALMSPTRTGYIVGGIVELRDAPRGNARINWRAAPGVIGRISKCERGWCWFDVKGRAGYVEQNRIWGTDPGEEID</sequence>
<reference evidence="2 3" key="1">
    <citation type="submission" date="2016-08" db="EMBL/GenBank/DDBJ databases">
        <title>Draft genome of the agarase producing Sphingomonas sp. MCT13.</title>
        <authorList>
            <person name="D'Andrea M.M."/>
            <person name="Rossolini G.M."/>
            <person name="Thaller M.C."/>
        </authorList>
    </citation>
    <scope>NUCLEOTIDE SEQUENCE [LARGE SCALE GENOMIC DNA]</scope>
    <source>
        <strain evidence="2 3">MCT13</strain>
    </source>
</reference>
<dbReference type="Pfam" id="PF06347">
    <property type="entry name" value="SH3_4"/>
    <property type="match status" value="2"/>
</dbReference>
<evidence type="ECO:0000313" key="2">
    <source>
        <dbReference type="EMBL" id="ODP36623.1"/>
    </source>
</evidence>
<dbReference type="Gene3D" id="2.30.30.40">
    <property type="entry name" value="SH3 Domains"/>
    <property type="match status" value="1"/>
</dbReference>
<keyword evidence="3" id="KW-1185">Reference proteome</keyword>